<sequence length="264" mass="31451">MEEELHYASVIFRNKNPPQKGEYLLNIKAKQRLFVFHINRNPAVYFILMKCFFYCFLFFTVILRMNKSQADLMDLSALNDQLLLQIKLLRNQTEELSSERDELNRTLGVIMRFESFPVEGFCPEKKCQPCQRGWIHFQQKCYMFYQEDYGWKNWADSRKFCQKVGSDLVVVDNLQEQEFIRKNCKFYFDEYHGYWLGLHKNGNSWQWIDGRNDTDTLGSWAPGFQDPSLRHALMIPDDGGRWRPARAQFLNRFICEGEVLIKSS</sequence>
<dbReference type="GO" id="GO:0005886">
    <property type="term" value="C:plasma membrane"/>
    <property type="evidence" value="ECO:0007669"/>
    <property type="project" value="UniProtKB-SubCell"/>
</dbReference>
<dbReference type="Gene3D" id="3.10.100.10">
    <property type="entry name" value="Mannose-Binding Protein A, subunit A"/>
    <property type="match status" value="1"/>
</dbReference>
<protein>
    <submittedName>
        <fullName evidence="5">C-type lectin domain family 12 member B-like</fullName>
    </submittedName>
</protein>
<reference evidence="5" key="1">
    <citation type="submission" date="2025-08" db="UniProtKB">
        <authorList>
            <consortium name="Ensembl"/>
        </authorList>
    </citation>
    <scope>IDENTIFICATION</scope>
</reference>
<dbReference type="GeneTree" id="ENSGT00940000167246"/>
<keyword evidence="3" id="KW-0472">Membrane</keyword>
<organism evidence="5 6">
    <name type="scientific">Oryzias melastigma</name>
    <name type="common">Marine medaka</name>
    <dbReference type="NCBI Taxonomy" id="30732"/>
    <lineage>
        <taxon>Eukaryota</taxon>
        <taxon>Metazoa</taxon>
        <taxon>Chordata</taxon>
        <taxon>Craniata</taxon>
        <taxon>Vertebrata</taxon>
        <taxon>Euteleostomi</taxon>
        <taxon>Actinopterygii</taxon>
        <taxon>Neopterygii</taxon>
        <taxon>Teleostei</taxon>
        <taxon>Neoteleostei</taxon>
        <taxon>Acanthomorphata</taxon>
        <taxon>Ovalentaria</taxon>
        <taxon>Atherinomorphae</taxon>
        <taxon>Beloniformes</taxon>
        <taxon>Adrianichthyidae</taxon>
        <taxon>Oryziinae</taxon>
        <taxon>Oryzias</taxon>
    </lineage>
</organism>
<dbReference type="AlphaFoldDB" id="A0A3B3DU97"/>
<dbReference type="Ensembl" id="ENSOMET00000035134.1">
    <property type="protein sequence ID" value="ENSOMEP00000033722.1"/>
    <property type="gene ID" value="ENSOMEG00000019893.1"/>
</dbReference>
<dbReference type="SMART" id="SM00034">
    <property type="entry name" value="CLECT"/>
    <property type="match status" value="1"/>
</dbReference>
<comment type="subcellular location">
    <subcellularLocation>
        <location evidence="1">Cell membrane</location>
        <topology evidence="1">Single-pass type II membrane protein</topology>
    </subcellularLocation>
</comment>
<name>A0A3B3DU97_ORYME</name>
<evidence type="ECO:0000256" key="2">
    <source>
        <dbReference type="SAM" id="Coils"/>
    </source>
</evidence>
<evidence type="ECO:0000313" key="6">
    <source>
        <dbReference type="Proteomes" id="UP000261560"/>
    </source>
</evidence>
<reference evidence="5" key="2">
    <citation type="submission" date="2025-09" db="UniProtKB">
        <authorList>
            <consortium name="Ensembl"/>
        </authorList>
    </citation>
    <scope>IDENTIFICATION</scope>
</reference>
<dbReference type="CDD" id="cd00037">
    <property type="entry name" value="CLECT"/>
    <property type="match status" value="1"/>
</dbReference>
<dbReference type="Pfam" id="PF00059">
    <property type="entry name" value="Lectin_C"/>
    <property type="match status" value="1"/>
</dbReference>
<proteinExistence type="predicted"/>
<feature type="transmembrane region" description="Helical" evidence="3">
    <location>
        <begin position="43"/>
        <end position="63"/>
    </location>
</feature>
<dbReference type="PROSITE" id="PS50041">
    <property type="entry name" value="C_TYPE_LECTIN_2"/>
    <property type="match status" value="1"/>
</dbReference>
<dbReference type="SUPFAM" id="SSF56436">
    <property type="entry name" value="C-type lectin-like"/>
    <property type="match status" value="1"/>
</dbReference>
<dbReference type="PANTHER" id="PTHR45710:SF8">
    <property type="entry name" value="RERATING FAMILY MEMBER 4"/>
    <property type="match status" value="1"/>
</dbReference>
<evidence type="ECO:0000259" key="4">
    <source>
        <dbReference type="PROSITE" id="PS50041"/>
    </source>
</evidence>
<evidence type="ECO:0000256" key="1">
    <source>
        <dbReference type="ARBA" id="ARBA00004401"/>
    </source>
</evidence>
<keyword evidence="2" id="KW-0175">Coiled coil</keyword>
<evidence type="ECO:0000256" key="3">
    <source>
        <dbReference type="SAM" id="Phobius"/>
    </source>
</evidence>
<feature type="coiled-coil region" evidence="2">
    <location>
        <begin position="72"/>
        <end position="106"/>
    </location>
</feature>
<accession>A0A3B3DU97</accession>
<keyword evidence="6" id="KW-1185">Reference proteome</keyword>
<dbReference type="InterPro" id="IPR050828">
    <property type="entry name" value="C-type_lectin/matrix_domain"/>
</dbReference>
<keyword evidence="3" id="KW-0812">Transmembrane</keyword>
<dbReference type="PANTHER" id="PTHR45710">
    <property type="entry name" value="C-TYPE LECTIN DOMAIN-CONTAINING PROTEIN 180"/>
    <property type="match status" value="1"/>
</dbReference>
<dbReference type="Proteomes" id="UP000261560">
    <property type="component" value="Unplaced"/>
</dbReference>
<feature type="domain" description="C-type lectin" evidence="4">
    <location>
        <begin position="137"/>
        <end position="256"/>
    </location>
</feature>
<dbReference type="InterPro" id="IPR016186">
    <property type="entry name" value="C-type_lectin-like/link_sf"/>
</dbReference>
<dbReference type="InterPro" id="IPR016187">
    <property type="entry name" value="CTDL_fold"/>
</dbReference>
<keyword evidence="3" id="KW-1133">Transmembrane helix</keyword>
<evidence type="ECO:0000313" key="5">
    <source>
        <dbReference type="Ensembl" id="ENSOMEP00000033722.1"/>
    </source>
</evidence>
<dbReference type="InterPro" id="IPR001304">
    <property type="entry name" value="C-type_lectin-like"/>
</dbReference>